<feature type="region of interest" description="Disordered" evidence="2">
    <location>
        <begin position="256"/>
        <end position="282"/>
    </location>
</feature>
<name>A0A915HYI8_ROMCU</name>
<dbReference type="PANTHER" id="PTHR33562:SF2">
    <property type="entry name" value="PROTEIN QUIVER"/>
    <property type="match status" value="1"/>
</dbReference>
<dbReference type="WBParaSite" id="nRc.2.0.1.t06960-RA">
    <property type="protein sequence ID" value="nRc.2.0.1.t06960-RA"/>
    <property type="gene ID" value="nRc.2.0.1.g06960"/>
</dbReference>
<feature type="chain" id="PRO_5038012701" evidence="3">
    <location>
        <begin position="20"/>
        <end position="323"/>
    </location>
</feature>
<evidence type="ECO:0000256" key="2">
    <source>
        <dbReference type="SAM" id="MobiDB-lite"/>
    </source>
</evidence>
<dbReference type="InterPro" id="IPR050975">
    <property type="entry name" value="Sleep_regulator"/>
</dbReference>
<feature type="signal peptide" evidence="3">
    <location>
        <begin position="1"/>
        <end position="19"/>
    </location>
</feature>
<dbReference type="PANTHER" id="PTHR33562">
    <property type="entry name" value="ATILLA, ISOFORM B-RELATED-RELATED"/>
    <property type="match status" value="1"/>
</dbReference>
<evidence type="ECO:0000313" key="4">
    <source>
        <dbReference type="Proteomes" id="UP000887565"/>
    </source>
</evidence>
<reference evidence="5" key="1">
    <citation type="submission" date="2022-11" db="UniProtKB">
        <authorList>
            <consortium name="WormBaseParasite"/>
        </authorList>
    </citation>
    <scope>IDENTIFICATION</scope>
</reference>
<evidence type="ECO:0000256" key="3">
    <source>
        <dbReference type="SAM" id="SignalP"/>
    </source>
</evidence>
<accession>A0A915HYI8</accession>
<protein>
    <submittedName>
        <fullName evidence="5">Uncharacterized protein</fullName>
    </submittedName>
</protein>
<sequence length="323" mass="36478">LTLVAPLLWTILLTPKSSALRCYNCVETLDPNCRDRFDNSTMMSIDCDAKDAPYRPHVEDDEHRGKYKFDKETPVFKNSLMLRTGKAGEPFSDHLFSVDAIAPPMISTDANDSRAKKACLRELILVIFLMSVFTDPAICPIPREKQTAVQKERLRQRKKIHIRQHVFSQMNCAVGCRKVIQEVDEKPTIIRQCAYGGENVNGLKRIGNKGVRLYYYQCDKDECNGAQTFLSTAAPLSLTQSLIDFTLRQQSGSEKFKKRYGKKKTEEKIKRKEKQFDGETAGPKVAGIEIAGTETARVEMTESRTTAPPKRAFPSAYLSLLSL</sequence>
<keyword evidence="4" id="KW-1185">Reference proteome</keyword>
<dbReference type="Proteomes" id="UP000887565">
    <property type="component" value="Unplaced"/>
</dbReference>
<dbReference type="AlphaFoldDB" id="A0A915HYI8"/>
<organism evidence="4 5">
    <name type="scientific">Romanomermis culicivorax</name>
    <name type="common">Nematode worm</name>
    <dbReference type="NCBI Taxonomy" id="13658"/>
    <lineage>
        <taxon>Eukaryota</taxon>
        <taxon>Metazoa</taxon>
        <taxon>Ecdysozoa</taxon>
        <taxon>Nematoda</taxon>
        <taxon>Enoplea</taxon>
        <taxon>Dorylaimia</taxon>
        <taxon>Mermithida</taxon>
        <taxon>Mermithoidea</taxon>
        <taxon>Mermithidae</taxon>
        <taxon>Romanomermis</taxon>
    </lineage>
</organism>
<evidence type="ECO:0000313" key="5">
    <source>
        <dbReference type="WBParaSite" id="nRc.2.0.1.t06960-RA"/>
    </source>
</evidence>
<feature type="compositionally biased region" description="Basic and acidic residues" evidence="2">
    <location>
        <begin position="263"/>
        <end position="277"/>
    </location>
</feature>
<proteinExistence type="predicted"/>
<evidence type="ECO:0000256" key="1">
    <source>
        <dbReference type="ARBA" id="ARBA00022729"/>
    </source>
</evidence>
<keyword evidence="1 3" id="KW-0732">Signal</keyword>